<comment type="caution">
    <text evidence="2">The sequence shown here is derived from an EMBL/GenBank/DDBJ whole genome shotgun (WGS) entry which is preliminary data.</text>
</comment>
<feature type="transmembrane region" description="Helical" evidence="1">
    <location>
        <begin position="167"/>
        <end position="185"/>
    </location>
</feature>
<dbReference type="RefSeq" id="WP_181472705.1">
    <property type="nucleotide sequence ID" value="NZ_JACEFG010000002.1"/>
</dbReference>
<feature type="transmembrane region" description="Helical" evidence="1">
    <location>
        <begin position="65"/>
        <end position="90"/>
    </location>
</feature>
<keyword evidence="3" id="KW-1185">Reference proteome</keyword>
<proteinExistence type="predicted"/>
<protein>
    <recommendedName>
        <fullName evidence="4">DUF4129 domain-containing protein</fullName>
    </recommendedName>
</protein>
<evidence type="ECO:0000313" key="3">
    <source>
        <dbReference type="Proteomes" id="UP000571017"/>
    </source>
</evidence>
<dbReference type="AlphaFoldDB" id="A0A838CUV6"/>
<feature type="transmembrane region" description="Helical" evidence="1">
    <location>
        <begin position="38"/>
        <end position="58"/>
    </location>
</feature>
<sequence length="410" mass="46024">MIEGRKNITLAYQMMSQVIVLYFFLYLLVDWLSLPFSLSSYLIVTSAGIAGLLVTTYYQAYKSRVVVVPIIVIGLTFVTGLYWLIGVALAGGLVWRYNAMEVDPEQGNEHGLLIMTTILAFTELVFYRDLSLMVALLLQYVILFMGYNLSHYYRVSKADRAEGQKNILGFAVAIPLATIGLLILLPGVRSVVGFLWSGVSFIFLKGVSGVIAGLQFFGLDVSDIEPSESLDGQQGLLDKMEEMRPQDEATEYDGSVVNRIGDATQWGLIIGILAAVIIVLFIVYRFNKNREGFEDEGSGLSYQSYQLASDMSDTSSMFSFSRSKANNPIRKQFEKFEKNAAKSGVGREPNESINDWFDRIGLETSQTTLYQKVRYGLEELTSEETDRFYCEMKDLQQQIERLSAKKNEGL</sequence>
<dbReference type="EMBL" id="JACEFG010000002">
    <property type="protein sequence ID" value="MBA2175711.1"/>
    <property type="molecule type" value="Genomic_DNA"/>
</dbReference>
<accession>A0A838CUV6</accession>
<reference evidence="2 3" key="1">
    <citation type="journal article" date="2004" name="Extremophiles">
        <title>Halobacillus locisalis sp. nov., a halophilic bacterium isolated from a marine solar saltern of the Yellow Sea in Korea.</title>
        <authorList>
            <person name="Yoon J.H."/>
            <person name="Kang K.H."/>
            <person name="Oh T.K."/>
            <person name="Park Y.H."/>
        </authorList>
    </citation>
    <scope>NUCLEOTIDE SEQUENCE [LARGE SCALE GENOMIC DNA]</scope>
    <source>
        <strain evidence="2 3">KCTC 3788</strain>
    </source>
</reference>
<feature type="transmembrane region" description="Helical" evidence="1">
    <location>
        <begin position="192"/>
        <end position="217"/>
    </location>
</feature>
<keyword evidence="1" id="KW-0812">Transmembrane</keyword>
<keyword evidence="1" id="KW-0472">Membrane</keyword>
<evidence type="ECO:0008006" key="4">
    <source>
        <dbReference type="Google" id="ProtNLM"/>
    </source>
</evidence>
<feature type="transmembrane region" description="Helical" evidence="1">
    <location>
        <begin position="12"/>
        <end position="32"/>
    </location>
</feature>
<dbReference type="Proteomes" id="UP000571017">
    <property type="component" value="Unassembled WGS sequence"/>
</dbReference>
<keyword evidence="1" id="KW-1133">Transmembrane helix</keyword>
<gene>
    <name evidence="2" type="ORF">H0266_12490</name>
</gene>
<organism evidence="2 3">
    <name type="scientific">Halobacillus locisalis</name>
    <dbReference type="NCBI Taxonomy" id="220753"/>
    <lineage>
        <taxon>Bacteria</taxon>
        <taxon>Bacillati</taxon>
        <taxon>Bacillota</taxon>
        <taxon>Bacilli</taxon>
        <taxon>Bacillales</taxon>
        <taxon>Bacillaceae</taxon>
        <taxon>Halobacillus</taxon>
    </lineage>
</organism>
<name>A0A838CUV6_9BACI</name>
<feature type="transmembrane region" description="Helical" evidence="1">
    <location>
        <begin position="266"/>
        <end position="284"/>
    </location>
</feature>
<evidence type="ECO:0000313" key="2">
    <source>
        <dbReference type="EMBL" id="MBA2175711.1"/>
    </source>
</evidence>
<feature type="transmembrane region" description="Helical" evidence="1">
    <location>
        <begin position="134"/>
        <end position="155"/>
    </location>
</feature>
<evidence type="ECO:0000256" key="1">
    <source>
        <dbReference type="SAM" id="Phobius"/>
    </source>
</evidence>